<comment type="caution">
    <text evidence="1">The sequence shown here is derived from an EMBL/GenBank/DDBJ whole genome shotgun (WGS) entry which is preliminary data.</text>
</comment>
<dbReference type="InterPro" id="IPR009367">
    <property type="entry name" value="Elm1-like"/>
</dbReference>
<dbReference type="PANTHER" id="PTHR33986">
    <property type="entry name" value="OS02G0535700 PROTEIN"/>
    <property type="match status" value="1"/>
</dbReference>
<gene>
    <name evidence="1" type="ORF">V0U79_08470</name>
</gene>
<organism evidence="1 2">
    <name type="scientific">Hyphobacterium lacteum</name>
    <dbReference type="NCBI Taxonomy" id="3116575"/>
    <lineage>
        <taxon>Bacteria</taxon>
        <taxon>Pseudomonadati</taxon>
        <taxon>Pseudomonadota</taxon>
        <taxon>Alphaproteobacteria</taxon>
        <taxon>Maricaulales</taxon>
        <taxon>Maricaulaceae</taxon>
        <taxon>Hyphobacterium</taxon>
    </lineage>
</organism>
<sequence length="304" mass="33692">MSEQAVEIWAVADTRRGVENQAIGLAEALSRVLGGKVHRAVIRDDGYVTLPDADNPAIWIGCGRPAIAVARQHRKSYPDARFVYVQDPRGHYGQFDAIVAPQHDRLSKPNSLSMIGSPNRLTPERLAAEKARFDDRIAQLPGPRAAVLIGGPNKRLKMSPAVTAAIAQRCQWVLEQGHSLMVSTSRRTPLPLRQLLAGLEENERCWVYDGEGENPYFSFLAAADRIFVTEDSTNMLTEAAFTGKPVYSLPLDGNPGKFRLLHAALEAKGILRPFLGRLDDWTYVPLDETTRIATLLARQFSRIE</sequence>
<dbReference type="PANTHER" id="PTHR33986:SF15">
    <property type="entry name" value="MITOCHONDRIAL FISSION PROTEIN ELM1"/>
    <property type="match status" value="1"/>
</dbReference>
<keyword evidence="2" id="KW-1185">Reference proteome</keyword>
<proteinExistence type="predicted"/>
<dbReference type="RefSeq" id="WP_330199061.1">
    <property type="nucleotide sequence ID" value="NZ_JAZDRP010000004.1"/>
</dbReference>
<protein>
    <submittedName>
        <fullName evidence="1">Mitochondrial fission ELM1 family protein</fullName>
    </submittedName>
</protein>
<reference evidence="1 2" key="1">
    <citation type="submission" date="2024-01" db="EMBL/GenBank/DDBJ databases">
        <title>Hyphobacterium bacterium isolated from marine sediment.</title>
        <authorList>
            <person name="Zhao S."/>
        </authorList>
    </citation>
    <scope>NUCLEOTIDE SEQUENCE [LARGE SCALE GENOMIC DNA]</scope>
    <source>
        <strain evidence="2">HN65</strain>
    </source>
</reference>
<accession>A0ABU7LR62</accession>
<dbReference type="EMBL" id="JAZDRP010000004">
    <property type="protein sequence ID" value="MEE2526398.1"/>
    <property type="molecule type" value="Genomic_DNA"/>
</dbReference>
<evidence type="ECO:0000313" key="1">
    <source>
        <dbReference type="EMBL" id="MEE2526398.1"/>
    </source>
</evidence>
<evidence type="ECO:0000313" key="2">
    <source>
        <dbReference type="Proteomes" id="UP001354971"/>
    </source>
</evidence>
<name>A0ABU7LR62_9PROT</name>
<dbReference type="Pfam" id="PF06258">
    <property type="entry name" value="Mito_fiss_Elm1"/>
    <property type="match status" value="1"/>
</dbReference>
<dbReference type="Proteomes" id="UP001354971">
    <property type="component" value="Unassembled WGS sequence"/>
</dbReference>